<comment type="caution">
    <text evidence="1">The sequence shown here is derived from an EMBL/GenBank/DDBJ whole genome shotgun (WGS) entry which is preliminary data.</text>
</comment>
<reference evidence="1 2" key="1">
    <citation type="journal article" date="2018" name="Mol. Biol. Evol.">
        <title>Analysis of the draft genome of the red seaweed Gracilariopsis chorda provides insights into genome size evolution in Rhodophyta.</title>
        <authorList>
            <person name="Lee J."/>
            <person name="Yang E.C."/>
            <person name="Graf L."/>
            <person name="Yang J.H."/>
            <person name="Qiu H."/>
            <person name="Zel Zion U."/>
            <person name="Chan C.X."/>
            <person name="Stephens T.G."/>
            <person name="Weber A.P.M."/>
            <person name="Boo G.H."/>
            <person name="Boo S.M."/>
            <person name="Kim K.M."/>
            <person name="Shin Y."/>
            <person name="Jung M."/>
            <person name="Lee S.J."/>
            <person name="Yim H.S."/>
            <person name="Lee J.H."/>
            <person name="Bhattacharya D."/>
            <person name="Yoon H.S."/>
        </authorList>
    </citation>
    <scope>NUCLEOTIDE SEQUENCE [LARGE SCALE GENOMIC DNA]</scope>
    <source>
        <strain evidence="1 2">SKKU-2015</strain>
        <tissue evidence="1">Whole body</tissue>
    </source>
</reference>
<protein>
    <submittedName>
        <fullName evidence="1">Uncharacterized protein</fullName>
    </submittedName>
</protein>
<dbReference type="Proteomes" id="UP000247409">
    <property type="component" value="Unassembled WGS sequence"/>
</dbReference>
<name>A0A2V3IRS8_9FLOR</name>
<sequence>MKVEARRDSYSSDGVGGCSTMFTEEQDDSDILLEYIKDGSVAQFVKSYEGTADDVKLKGQHRKLRDALIEHIWNMNTQAT</sequence>
<evidence type="ECO:0000313" key="1">
    <source>
        <dbReference type="EMBL" id="PXF44809.1"/>
    </source>
</evidence>
<accession>A0A2V3IRS8</accession>
<evidence type="ECO:0000313" key="2">
    <source>
        <dbReference type="Proteomes" id="UP000247409"/>
    </source>
</evidence>
<keyword evidence="2" id="KW-1185">Reference proteome</keyword>
<proteinExistence type="predicted"/>
<dbReference type="AlphaFoldDB" id="A0A2V3IRS8"/>
<dbReference type="EMBL" id="NBIV01000081">
    <property type="protein sequence ID" value="PXF44809.1"/>
    <property type="molecule type" value="Genomic_DNA"/>
</dbReference>
<organism evidence="1 2">
    <name type="scientific">Gracilariopsis chorda</name>
    <dbReference type="NCBI Taxonomy" id="448386"/>
    <lineage>
        <taxon>Eukaryota</taxon>
        <taxon>Rhodophyta</taxon>
        <taxon>Florideophyceae</taxon>
        <taxon>Rhodymeniophycidae</taxon>
        <taxon>Gracilariales</taxon>
        <taxon>Gracilariaceae</taxon>
        <taxon>Gracilariopsis</taxon>
    </lineage>
</organism>
<gene>
    <name evidence="1" type="ORF">BWQ96_05479</name>
</gene>